<keyword evidence="1" id="KW-0697">Rotamase</keyword>
<dbReference type="KEGG" id="dpu:SU48_07545"/>
<feature type="region of interest" description="Disordered" evidence="2">
    <location>
        <begin position="37"/>
        <end position="77"/>
    </location>
</feature>
<reference evidence="5 6" key="1">
    <citation type="submission" date="2015-01" db="EMBL/GenBank/DDBJ databases">
        <title>Deinococcus puniceus/DY1/ whole genome sequencing.</title>
        <authorList>
            <person name="Kim M.K."/>
            <person name="Srinivasan S."/>
            <person name="Lee J.-J."/>
        </authorList>
    </citation>
    <scope>NUCLEOTIDE SEQUENCE [LARGE SCALE GENOMIC DNA]</scope>
    <source>
        <strain evidence="5 6">DY1</strain>
    </source>
</reference>
<dbReference type="OrthoDB" id="14196at2"/>
<keyword evidence="1 5" id="KW-0413">Isomerase</keyword>
<dbReference type="RefSeq" id="WP_064015920.1">
    <property type="nucleotide sequence ID" value="NZ_CP011387.1"/>
</dbReference>
<feature type="chain" id="PRO_5008000636" evidence="3">
    <location>
        <begin position="33"/>
        <end position="369"/>
    </location>
</feature>
<organism evidence="5 6">
    <name type="scientific">Deinococcus puniceus</name>
    <dbReference type="NCBI Taxonomy" id="1182568"/>
    <lineage>
        <taxon>Bacteria</taxon>
        <taxon>Thermotogati</taxon>
        <taxon>Deinococcota</taxon>
        <taxon>Deinococci</taxon>
        <taxon>Deinococcales</taxon>
        <taxon>Deinococcaceae</taxon>
        <taxon>Deinococcus</taxon>
    </lineage>
</organism>
<dbReference type="SUPFAM" id="SSF54534">
    <property type="entry name" value="FKBP-like"/>
    <property type="match status" value="1"/>
</dbReference>
<dbReference type="SUPFAM" id="SSF109998">
    <property type="entry name" value="Triger factor/SurA peptide-binding domain-like"/>
    <property type="match status" value="1"/>
</dbReference>
<feature type="domain" description="PpiC" evidence="4">
    <location>
        <begin position="229"/>
        <end position="318"/>
    </location>
</feature>
<evidence type="ECO:0000256" key="2">
    <source>
        <dbReference type="SAM" id="MobiDB-lite"/>
    </source>
</evidence>
<protein>
    <submittedName>
        <fullName evidence="5">Peptidylprolyl isomerase</fullName>
    </submittedName>
</protein>
<keyword evidence="6" id="KW-1185">Reference proteome</keyword>
<evidence type="ECO:0000313" key="5">
    <source>
        <dbReference type="EMBL" id="ANE44852.1"/>
    </source>
</evidence>
<dbReference type="STRING" id="1182568.SU48_07545"/>
<dbReference type="PROSITE" id="PS50198">
    <property type="entry name" value="PPIC_PPIASE_2"/>
    <property type="match status" value="1"/>
</dbReference>
<accession>A0A172TD14</accession>
<name>A0A172TD14_9DEIO</name>
<dbReference type="PATRIC" id="fig|1182568.3.peg.1568"/>
<dbReference type="AlphaFoldDB" id="A0A172TD14"/>
<dbReference type="Pfam" id="PF13616">
    <property type="entry name" value="Rotamase_3"/>
    <property type="match status" value="1"/>
</dbReference>
<evidence type="ECO:0000313" key="6">
    <source>
        <dbReference type="Proteomes" id="UP000077363"/>
    </source>
</evidence>
<sequence>MKFAGYTAARLTSPFLRGTVLTGTLLLGAALAQTTPAPTPTPAPVQTPATIPTPAPAPTAPATAPAAAPAPAATPAADPSTLVATIGTEKVTLGEFDQAFRVAVARLVNSQGVPFEESYLTEFADARRDFLTQYVRDRAVYQIARIANKPDAAAIDAQVAKARENFADDAEFSEGLAQTGFSTPAELRAELERQAVVAAYLDSVKKRLTFGNAVVLGFYNLNKASFTREGEACAKHILVKTQPEAQQIQKDLVAGGDFAAIAKAKSQDPGSAADGGDLGCFGPGQMVAAFDTASFKGPLNVPQLVQTEFGYHVLTVTGRTNAGLAPLTVAEPLIREQLARDASQKYVNAQVARLKVQSFADVVGAAPAK</sequence>
<keyword evidence="3" id="KW-0732">Signal</keyword>
<evidence type="ECO:0000256" key="3">
    <source>
        <dbReference type="SAM" id="SignalP"/>
    </source>
</evidence>
<dbReference type="InterPro" id="IPR046357">
    <property type="entry name" value="PPIase_dom_sf"/>
</dbReference>
<dbReference type="InterPro" id="IPR050245">
    <property type="entry name" value="PrsA_foldase"/>
</dbReference>
<dbReference type="GO" id="GO:0003755">
    <property type="term" value="F:peptidyl-prolyl cis-trans isomerase activity"/>
    <property type="evidence" value="ECO:0007669"/>
    <property type="project" value="UniProtKB-KW"/>
</dbReference>
<proteinExistence type="predicted"/>
<evidence type="ECO:0000256" key="1">
    <source>
        <dbReference type="PROSITE-ProRule" id="PRU00278"/>
    </source>
</evidence>
<dbReference type="Proteomes" id="UP000077363">
    <property type="component" value="Chromosome"/>
</dbReference>
<gene>
    <name evidence="5" type="ORF">SU48_07545</name>
</gene>
<dbReference type="PANTHER" id="PTHR47245:SF2">
    <property type="entry name" value="PEPTIDYL-PROLYL CIS-TRANS ISOMERASE HP_0175-RELATED"/>
    <property type="match status" value="1"/>
</dbReference>
<dbReference type="EMBL" id="CP011387">
    <property type="protein sequence ID" value="ANE44852.1"/>
    <property type="molecule type" value="Genomic_DNA"/>
</dbReference>
<evidence type="ECO:0000259" key="4">
    <source>
        <dbReference type="PROSITE" id="PS50198"/>
    </source>
</evidence>
<feature type="compositionally biased region" description="Pro residues" evidence="2">
    <location>
        <begin position="37"/>
        <end position="59"/>
    </location>
</feature>
<dbReference type="PANTHER" id="PTHR47245">
    <property type="entry name" value="PEPTIDYLPROLYL ISOMERASE"/>
    <property type="match status" value="1"/>
</dbReference>
<dbReference type="Gene3D" id="3.10.50.40">
    <property type="match status" value="1"/>
</dbReference>
<feature type="signal peptide" evidence="3">
    <location>
        <begin position="1"/>
        <end position="32"/>
    </location>
</feature>
<feature type="compositionally biased region" description="Low complexity" evidence="2">
    <location>
        <begin position="60"/>
        <end position="77"/>
    </location>
</feature>
<dbReference type="InterPro" id="IPR000297">
    <property type="entry name" value="PPIase_PpiC"/>
</dbReference>
<dbReference type="InterPro" id="IPR027304">
    <property type="entry name" value="Trigger_fact/SurA_dom_sf"/>
</dbReference>